<dbReference type="GO" id="GO:0005737">
    <property type="term" value="C:cytoplasm"/>
    <property type="evidence" value="ECO:0007669"/>
    <property type="project" value="UniProtKB-SubCell"/>
</dbReference>
<dbReference type="GO" id="GO:0006260">
    <property type="term" value="P:DNA replication"/>
    <property type="evidence" value="ECO:0007669"/>
    <property type="project" value="UniProtKB-KW"/>
</dbReference>
<dbReference type="InterPro" id="IPR012724">
    <property type="entry name" value="DnaJ"/>
</dbReference>
<gene>
    <name evidence="2" type="primary">dnaJ</name>
    <name evidence="4" type="ORF">SE18_22175</name>
</gene>
<dbReference type="Gene3D" id="6.20.20.10">
    <property type="match status" value="1"/>
</dbReference>
<dbReference type="FunFam" id="2.60.260.20:FF:000013">
    <property type="entry name" value="DnaJ subfamily B member 11"/>
    <property type="match status" value="1"/>
</dbReference>
<protein>
    <recommendedName>
        <fullName evidence="2">Chaperone protein DnaJ</fullName>
    </recommendedName>
</protein>
<dbReference type="CDD" id="cd06257">
    <property type="entry name" value="DnaJ"/>
    <property type="match status" value="1"/>
</dbReference>
<comment type="domain">
    <text evidence="2">The J domain is necessary and sufficient to stimulate DnaK ATPase activity. Zinc center 1 plays an important role in the autonomous, DnaK-independent chaperone activity of DnaJ. Zinc center 2 is essential for interaction with DnaK and for DnaJ activity.</text>
</comment>
<dbReference type="InterPro" id="IPR008971">
    <property type="entry name" value="HSP40/DnaJ_pept-bd"/>
</dbReference>
<proteinExistence type="inferred from homology"/>
<dbReference type="SUPFAM" id="SSF46565">
    <property type="entry name" value="Chaperone J-domain"/>
    <property type="match status" value="1"/>
</dbReference>
<keyword evidence="2" id="KW-0677">Repeat</keyword>
<dbReference type="SMART" id="SM00271">
    <property type="entry name" value="DnaJ"/>
    <property type="match status" value="1"/>
</dbReference>
<dbReference type="Pfam" id="PF01556">
    <property type="entry name" value="DnaJ_C"/>
    <property type="match status" value="1"/>
</dbReference>
<dbReference type="Gene3D" id="1.10.287.110">
    <property type="entry name" value="DnaJ domain"/>
    <property type="match status" value="1"/>
</dbReference>
<dbReference type="Gene3D" id="2.60.260.20">
    <property type="entry name" value="Urease metallochaperone UreE, N-terminal domain"/>
    <property type="match status" value="2"/>
</dbReference>
<dbReference type="HAMAP" id="MF_01152">
    <property type="entry name" value="DnaJ"/>
    <property type="match status" value="1"/>
</dbReference>
<dbReference type="GO" id="GO:0005524">
    <property type="term" value="F:ATP binding"/>
    <property type="evidence" value="ECO:0007669"/>
    <property type="project" value="InterPro"/>
</dbReference>
<keyword evidence="2" id="KW-0346">Stress response</keyword>
<evidence type="ECO:0000256" key="2">
    <source>
        <dbReference type="HAMAP-Rule" id="MF_01152"/>
    </source>
</evidence>
<comment type="function">
    <text evidence="2">Participates actively in the response to hyperosmotic and heat shock by preventing the aggregation of stress-denatured proteins and by disaggregating proteins, also in an autonomous, DnaK-independent fashion. Unfolded proteins bind initially to DnaJ; upon interaction with the DnaJ-bound protein, DnaK hydrolyzes its bound ATP, resulting in the formation of a stable complex. GrpE releases ADP from DnaK; ATP binding to DnaK triggers the release of the substrate protein, thus completing the reaction cycle. Several rounds of ATP-dependent interactions between DnaJ, DnaK and GrpE are required for fully efficient folding. Also involved, together with DnaK and GrpE, in the DNA replication of plasmids through activation of initiation proteins.</text>
</comment>
<dbReference type="PATRIC" id="fig|70996.4.peg.2255"/>
<evidence type="ECO:0000256" key="1">
    <source>
        <dbReference type="ARBA" id="ARBA00023186"/>
    </source>
</evidence>
<organism evidence="4 5">
    <name type="scientific">Herpetosiphon geysericola</name>
    <dbReference type="NCBI Taxonomy" id="70996"/>
    <lineage>
        <taxon>Bacteria</taxon>
        <taxon>Bacillati</taxon>
        <taxon>Chloroflexota</taxon>
        <taxon>Chloroflexia</taxon>
        <taxon>Herpetosiphonales</taxon>
        <taxon>Herpetosiphonaceae</taxon>
        <taxon>Herpetosiphon</taxon>
    </lineage>
</organism>
<comment type="caution">
    <text evidence="4">The sequence shown here is derived from an EMBL/GenBank/DDBJ whole genome shotgun (WGS) entry which is preliminary data.</text>
</comment>
<dbReference type="InterPro" id="IPR036869">
    <property type="entry name" value="J_dom_sf"/>
</dbReference>
<comment type="caution">
    <text evidence="2">Lacks conserved residue(s) required for the propagation of feature annotation.</text>
</comment>
<evidence type="ECO:0000259" key="3">
    <source>
        <dbReference type="PROSITE" id="PS50076"/>
    </source>
</evidence>
<keyword evidence="5" id="KW-1185">Reference proteome</keyword>
<sequence>MDYKDYYTILGVTKTATEAEIKKAYRKLARQYHPDLNPGDSEAERKFKEINEAYEVVSDKDKREKYDRFGADWGRAQSTGSGFNWNQYASQPGGFGSNFGGDFANGEFSDFFEMLFGNASRRQTSGVYGNRRPQRGQNVEQAIDVTLAEVLSGTQRTIQLQAPEMCSSCGGSGASRGSICPTCGGTGVSGTSTRTINVRIPAGVDQGSRIRVAGEGSPGIDQGKRGDLMLVVNLVPDSRFERKGNDLHTDLAVDWHTLILGGKIKVPLPDGKQLTLTVPEQTQNAKVFRLRGQGVPNLRDQNTRGDLLVKVQAVLPTSLTPKQRELVMALRDSE</sequence>
<dbReference type="EMBL" id="LGKP01000035">
    <property type="protein sequence ID" value="KPL81365.1"/>
    <property type="molecule type" value="Genomic_DNA"/>
</dbReference>
<dbReference type="InterPro" id="IPR002939">
    <property type="entry name" value="DnaJ_C"/>
</dbReference>
<comment type="subcellular location">
    <subcellularLocation>
        <location evidence="2">Cytoplasm</location>
    </subcellularLocation>
</comment>
<dbReference type="PRINTS" id="PR00625">
    <property type="entry name" value="JDOMAIN"/>
</dbReference>
<dbReference type="RefSeq" id="WP_054536646.1">
    <property type="nucleotide sequence ID" value="NZ_LGKP01000035.1"/>
</dbReference>
<dbReference type="GO" id="GO:0009408">
    <property type="term" value="P:response to heat"/>
    <property type="evidence" value="ECO:0007669"/>
    <property type="project" value="InterPro"/>
</dbReference>
<comment type="similarity">
    <text evidence="2">Belongs to the DnaJ family.</text>
</comment>
<dbReference type="FunFam" id="1.10.287.110:FF:000034">
    <property type="entry name" value="Chaperone protein DnaJ"/>
    <property type="match status" value="1"/>
</dbReference>
<dbReference type="GO" id="GO:0042026">
    <property type="term" value="P:protein refolding"/>
    <property type="evidence" value="ECO:0007669"/>
    <property type="project" value="TreeGrafter"/>
</dbReference>
<dbReference type="OrthoDB" id="9779889at2"/>
<evidence type="ECO:0000313" key="4">
    <source>
        <dbReference type="EMBL" id="KPL81365.1"/>
    </source>
</evidence>
<dbReference type="Pfam" id="PF00226">
    <property type="entry name" value="DnaJ"/>
    <property type="match status" value="1"/>
</dbReference>
<dbReference type="AlphaFoldDB" id="A0A0P6YGH5"/>
<name>A0A0P6YGH5_9CHLR</name>
<keyword evidence="1 2" id="KW-0143">Chaperone</keyword>
<dbReference type="GO" id="GO:0051082">
    <property type="term" value="F:unfolded protein binding"/>
    <property type="evidence" value="ECO:0007669"/>
    <property type="project" value="UniProtKB-UniRule"/>
</dbReference>
<dbReference type="InterPro" id="IPR001623">
    <property type="entry name" value="DnaJ_domain"/>
</dbReference>
<comment type="subunit">
    <text evidence="2">Homodimer.</text>
</comment>
<accession>A0A0P6YGH5</accession>
<feature type="domain" description="J" evidence="3">
    <location>
        <begin position="5"/>
        <end position="70"/>
    </location>
</feature>
<evidence type="ECO:0000313" key="5">
    <source>
        <dbReference type="Proteomes" id="UP000050277"/>
    </source>
</evidence>
<dbReference type="STRING" id="70996.SE18_22175"/>
<dbReference type="CDD" id="cd10747">
    <property type="entry name" value="DnaJ_C"/>
    <property type="match status" value="1"/>
</dbReference>
<keyword evidence="2" id="KW-0235">DNA replication</keyword>
<dbReference type="Proteomes" id="UP000050277">
    <property type="component" value="Unassembled WGS sequence"/>
</dbReference>
<dbReference type="SUPFAM" id="SSF49493">
    <property type="entry name" value="HSP40/DnaJ peptide-binding domain"/>
    <property type="match status" value="2"/>
</dbReference>
<dbReference type="PROSITE" id="PS50076">
    <property type="entry name" value="DNAJ_2"/>
    <property type="match status" value="1"/>
</dbReference>
<reference evidence="4 5" key="1">
    <citation type="submission" date="2015-07" db="EMBL/GenBank/DDBJ databases">
        <title>Whole genome sequence of Herpetosiphon geysericola DSM 7119.</title>
        <authorList>
            <person name="Hemp J."/>
            <person name="Ward L.M."/>
            <person name="Pace L.A."/>
            <person name="Fischer W.W."/>
        </authorList>
    </citation>
    <scope>NUCLEOTIDE SEQUENCE [LARGE SCALE GENOMIC DNA]</scope>
    <source>
        <strain evidence="4 5">DSM 7119</strain>
    </source>
</reference>
<dbReference type="PANTHER" id="PTHR43096">
    <property type="entry name" value="DNAJ HOMOLOG 1, MITOCHONDRIAL-RELATED"/>
    <property type="match status" value="1"/>
</dbReference>
<keyword evidence="2" id="KW-0963">Cytoplasm</keyword>
<dbReference type="PANTHER" id="PTHR43096:SF52">
    <property type="entry name" value="DNAJ HOMOLOG 1, MITOCHONDRIAL-RELATED"/>
    <property type="match status" value="1"/>
</dbReference>